<dbReference type="InterPro" id="IPR001647">
    <property type="entry name" value="HTH_TetR"/>
</dbReference>
<feature type="DNA-binding region" description="H-T-H motif" evidence="2">
    <location>
        <begin position="28"/>
        <end position="47"/>
    </location>
</feature>
<dbReference type="RefSeq" id="WP_148604486.1">
    <property type="nucleotide sequence ID" value="NZ_BSUV01000001.1"/>
</dbReference>
<evidence type="ECO:0000259" key="3">
    <source>
        <dbReference type="PROSITE" id="PS50977"/>
    </source>
</evidence>
<dbReference type="AlphaFoldDB" id="A0A6P2CQ48"/>
<dbReference type="SUPFAM" id="SSF46689">
    <property type="entry name" value="Homeodomain-like"/>
    <property type="match status" value="1"/>
</dbReference>
<gene>
    <name evidence="4" type="ORF">ESZ47_02660</name>
</gene>
<reference evidence="4 5" key="1">
    <citation type="submission" date="2019-01" db="EMBL/GenBank/DDBJ databases">
        <title>Leuconostoc litchii sp. nov., a novel lactic acid bacterium isolated from lychee.</title>
        <authorList>
            <person name="Wang L.-T."/>
        </authorList>
    </citation>
    <scope>NUCLEOTIDE SEQUENCE [LARGE SCALE GENOMIC DNA]</scope>
    <source>
        <strain evidence="4 5">MB7</strain>
    </source>
</reference>
<organism evidence="4 5">
    <name type="scientific">Leuconostoc litchii</name>
    <dbReference type="NCBI Taxonomy" id="1981069"/>
    <lineage>
        <taxon>Bacteria</taxon>
        <taxon>Bacillati</taxon>
        <taxon>Bacillota</taxon>
        <taxon>Bacilli</taxon>
        <taxon>Lactobacillales</taxon>
        <taxon>Lactobacillaceae</taxon>
        <taxon>Leuconostoc</taxon>
    </lineage>
</organism>
<comment type="caution">
    <text evidence="4">The sequence shown here is derived from an EMBL/GenBank/DDBJ whole genome shotgun (WGS) entry which is preliminary data.</text>
</comment>
<accession>A0A6P2CQ48</accession>
<dbReference type="InterPro" id="IPR009057">
    <property type="entry name" value="Homeodomain-like_sf"/>
</dbReference>
<dbReference type="OrthoDB" id="9810250at2"/>
<evidence type="ECO:0000313" key="4">
    <source>
        <dbReference type="EMBL" id="TYC47051.1"/>
    </source>
</evidence>
<dbReference type="Proteomes" id="UP000442244">
    <property type="component" value="Unassembled WGS sequence"/>
</dbReference>
<keyword evidence="5" id="KW-1185">Reference proteome</keyword>
<evidence type="ECO:0000256" key="1">
    <source>
        <dbReference type="ARBA" id="ARBA00023125"/>
    </source>
</evidence>
<keyword evidence="1 2" id="KW-0238">DNA-binding</keyword>
<dbReference type="GO" id="GO:0003677">
    <property type="term" value="F:DNA binding"/>
    <property type="evidence" value="ECO:0007669"/>
    <property type="project" value="UniProtKB-UniRule"/>
</dbReference>
<dbReference type="Gene3D" id="1.10.357.10">
    <property type="entry name" value="Tetracycline Repressor, domain 2"/>
    <property type="match status" value="1"/>
</dbReference>
<protein>
    <submittedName>
        <fullName evidence="4">TetR/AcrR family transcriptional regulator</fullName>
    </submittedName>
</protein>
<dbReference type="PROSITE" id="PS50977">
    <property type="entry name" value="HTH_TETR_2"/>
    <property type="match status" value="1"/>
</dbReference>
<proteinExistence type="predicted"/>
<dbReference type="InterPro" id="IPR050624">
    <property type="entry name" value="HTH-type_Tx_Regulator"/>
</dbReference>
<dbReference type="PANTHER" id="PTHR43479:SF11">
    <property type="entry name" value="ACREF_ENVCD OPERON REPRESSOR-RELATED"/>
    <property type="match status" value="1"/>
</dbReference>
<feature type="domain" description="HTH tetR-type" evidence="3">
    <location>
        <begin position="5"/>
        <end position="65"/>
    </location>
</feature>
<sequence length="181" mass="20921">MTIKEKTSDKLISALAELIKSKRLDKVSVSELTKKANLNRGTFYLNYDDFNDFILSIEQNLLNNFDKLLDSDLVACGLGKGMPKIFNYIANHMQSFKIVCLDEVFLKKFEESIDAFVQRHNEFNNTIPQRYAETLLLNSTISIIKLWIFEQNPRSVAEITDIFYKTRKLSPIELVANDTQK</sequence>
<dbReference type="EMBL" id="SDGY01000001">
    <property type="protein sequence ID" value="TYC47051.1"/>
    <property type="molecule type" value="Genomic_DNA"/>
</dbReference>
<name>A0A6P2CQ48_9LACO</name>
<evidence type="ECO:0000256" key="2">
    <source>
        <dbReference type="PROSITE-ProRule" id="PRU00335"/>
    </source>
</evidence>
<dbReference type="PANTHER" id="PTHR43479">
    <property type="entry name" value="ACREF/ENVCD OPERON REPRESSOR-RELATED"/>
    <property type="match status" value="1"/>
</dbReference>
<evidence type="ECO:0000313" key="5">
    <source>
        <dbReference type="Proteomes" id="UP000442244"/>
    </source>
</evidence>